<keyword evidence="3" id="KW-0677">Repeat</keyword>
<dbReference type="EMBL" id="JAMKFB020000005">
    <property type="protein sequence ID" value="KAL0193424.1"/>
    <property type="molecule type" value="Genomic_DNA"/>
</dbReference>
<accession>A0ABD0R4I1</accession>
<keyword evidence="2" id="KW-0479">Metal-binding</keyword>
<feature type="non-terminal residue" evidence="8">
    <location>
        <position position="76"/>
    </location>
</feature>
<keyword evidence="7" id="KW-0539">Nucleus</keyword>
<dbReference type="GO" id="GO:0003677">
    <property type="term" value="F:DNA binding"/>
    <property type="evidence" value="ECO:0007669"/>
    <property type="project" value="UniProtKB-KW"/>
</dbReference>
<evidence type="ECO:0000256" key="7">
    <source>
        <dbReference type="ARBA" id="ARBA00023242"/>
    </source>
</evidence>
<dbReference type="GO" id="GO:0005634">
    <property type="term" value="C:nucleus"/>
    <property type="evidence" value="ECO:0007669"/>
    <property type="project" value="UniProtKB-SubCell"/>
</dbReference>
<comment type="subcellular location">
    <subcellularLocation>
        <location evidence="1">Nucleus</location>
    </subcellularLocation>
</comment>
<evidence type="ECO:0000256" key="1">
    <source>
        <dbReference type="ARBA" id="ARBA00004123"/>
    </source>
</evidence>
<dbReference type="GO" id="GO:0008270">
    <property type="term" value="F:zinc ion binding"/>
    <property type="evidence" value="ECO:0007669"/>
    <property type="project" value="UniProtKB-KW"/>
</dbReference>
<reference evidence="8 9" key="1">
    <citation type="submission" date="2024-05" db="EMBL/GenBank/DDBJ databases">
        <title>Genome sequencing and assembly of Indian major carp, Cirrhinus mrigala (Hamilton, 1822).</title>
        <authorList>
            <person name="Mohindra V."/>
            <person name="Chowdhury L.M."/>
            <person name="Lal K."/>
            <person name="Jena J.K."/>
        </authorList>
    </citation>
    <scope>NUCLEOTIDE SEQUENCE [LARGE SCALE GENOMIC DNA]</scope>
    <source>
        <strain evidence="8">CM1030</strain>
        <tissue evidence="8">Blood</tissue>
    </source>
</reference>
<name>A0ABD0R4I1_CIRMR</name>
<evidence type="ECO:0000256" key="2">
    <source>
        <dbReference type="ARBA" id="ARBA00022723"/>
    </source>
</evidence>
<protein>
    <recommendedName>
        <fullName evidence="10">Reverse transcriptase zinc-binding domain-containing protein</fullName>
    </recommendedName>
</protein>
<gene>
    <name evidence="8" type="ORF">M9458_011720</name>
</gene>
<evidence type="ECO:0000313" key="8">
    <source>
        <dbReference type="EMBL" id="KAL0193424.1"/>
    </source>
</evidence>
<feature type="non-terminal residue" evidence="8">
    <location>
        <position position="1"/>
    </location>
</feature>
<keyword evidence="4" id="KW-0863">Zinc-finger</keyword>
<dbReference type="GO" id="GO:0006355">
    <property type="term" value="P:regulation of DNA-templated transcription"/>
    <property type="evidence" value="ECO:0007669"/>
    <property type="project" value="UniProtKB-ARBA"/>
</dbReference>
<dbReference type="PANTHER" id="PTHR24391">
    <property type="entry name" value="HISTONE H4 TRANSCRIPTION FACTOR-RELATED"/>
    <property type="match status" value="1"/>
</dbReference>
<dbReference type="PANTHER" id="PTHR24391:SF26">
    <property type="entry name" value="HISTONE H4 TRANSCRIPTION FACTOR"/>
    <property type="match status" value="1"/>
</dbReference>
<keyword evidence="9" id="KW-1185">Reference proteome</keyword>
<evidence type="ECO:0008006" key="10">
    <source>
        <dbReference type="Google" id="ProtNLM"/>
    </source>
</evidence>
<sequence>EEHNCLWRDCGFCSVEGNAELLRHMFFHCYHTKLKQWGLAILKGHSDMGACSVGLHNRNIVPEVQENFLCLWEHCE</sequence>
<evidence type="ECO:0000256" key="5">
    <source>
        <dbReference type="ARBA" id="ARBA00022833"/>
    </source>
</evidence>
<evidence type="ECO:0000256" key="3">
    <source>
        <dbReference type="ARBA" id="ARBA00022737"/>
    </source>
</evidence>
<keyword evidence="5" id="KW-0862">Zinc</keyword>
<dbReference type="AlphaFoldDB" id="A0ABD0R4I1"/>
<dbReference type="Proteomes" id="UP001529510">
    <property type="component" value="Unassembled WGS sequence"/>
</dbReference>
<proteinExistence type="predicted"/>
<dbReference type="InterPro" id="IPR051574">
    <property type="entry name" value="ZnF_E-box_Homeobox"/>
</dbReference>
<evidence type="ECO:0000256" key="6">
    <source>
        <dbReference type="ARBA" id="ARBA00023125"/>
    </source>
</evidence>
<evidence type="ECO:0000313" key="9">
    <source>
        <dbReference type="Proteomes" id="UP001529510"/>
    </source>
</evidence>
<organism evidence="8 9">
    <name type="scientific">Cirrhinus mrigala</name>
    <name type="common">Mrigala</name>
    <dbReference type="NCBI Taxonomy" id="683832"/>
    <lineage>
        <taxon>Eukaryota</taxon>
        <taxon>Metazoa</taxon>
        <taxon>Chordata</taxon>
        <taxon>Craniata</taxon>
        <taxon>Vertebrata</taxon>
        <taxon>Euteleostomi</taxon>
        <taxon>Actinopterygii</taxon>
        <taxon>Neopterygii</taxon>
        <taxon>Teleostei</taxon>
        <taxon>Ostariophysi</taxon>
        <taxon>Cypriniformes</taxon>
        <taxon>Cyprinidae</taxon>
        <taxon>Labeoninae</taxon>
        <taxon>Labeonini</taxon>
        <taxon>Cirrhinus</taxon>
    </lineage>
</organism>
<keyword evidence="6" id="KW-0238">DNA-binding</keyword>
<comment type="caution">
    <text evidence="8">The sequence shown here is derived from an EMBL/GenBank/DDBJ whole genome shotgun (WGS) entry which is preliminary data.</text>
</comment>
<evidence type="ECO:0000256" key="4">
    <source>
        <dbReference type="ARBA" id="ARBA00022771"/>
    </source>
</evidence>